<dbReference type="GO" id="GO:0005694">
    <property type="term" value="C:chromosome"/>
    <property type="evidence" value="ECO:0007669"/>
    <property type="project" value="TreeGrafter"/>
</dbReference>
<comment type="caution">
    <text evidence="3">The sequence shown here is derived from an EMBL/GenBank/DDBJ whole genome shotgun (WGS) entry which is preliminary data.</text>
</comment>
<dbReference type="Gene3D" id="3.90.1530.30">
    <property type="match status" value="1"/>
</dbReference>
<proteinExistence type="predicted"/>
<dbReference type="AlphaFoldDB" id="A0A119H9K3"/>
<feature type="domain" description="ParB-like N-terminal" evidence="2">
    <location>
        <begin position="32"/>
        <end position="132"/>
    </location>
</feature>
<dbReference type="CDD" id="cd16406">
    <property type="entry name" value="ParB_N_like"/>
    <property type="match status" value="1"/>
</dbReference>
<protein>
    <submittedName>
        <fullName evidence="3">Nuclease</fullName>
    </submittedName>
</protein>
<dbReference type="InterPro" id="IPR036086">
    <property type="entry name" value="ParB/Sulfiredoxin_sf"/>
</dbReference>
<dbReference type="EMBL" id="LPHD01000180">
    <property type="protein sequence ID" value="KWA74609.1"/>
    <property type="molecule type" value="Genomic_DNA"/>
</dbReference>
<evidence type="ECO:0000313" key="4">
    <source>
        <dbReference type="Proteomes" id="UP000060630"/>
    </source>
</evidence>
<name>A0A119H9K3_9BURK</name>
<organism evidence="3 4">
    <name type="scientific">Burkholderia ubonensis</name>
    <dbReference type="NCBI Taxonomy" id="101571"/>
    <lineage>
        <taxon>Bacteria</taxon>
        <taxon>Pseudomonadati</taxon>
        <taxon>Pseudomonadota</taxon>
        <taxon>Betaproteobacteria</taxon>
        <taxon>Burkholderiales</taxon>
        <taxon>Burkholderiaceae</taxon>
        <taxon>Burkholderia</taxon>
        <taxon>Burkholderia cepacia complex</taxon>
    </lineage>
</organism>
<dbReference type="GO" id="GO:0007059">
    <property type="term" value="P:chromosome segregation"/>
    <property type="evidence" value="ECO:0007669"/>
    <property type="project" value="TreeGrafter"/>
</dbReference>
<dbReference type="Pfam" id="PF02195">
    <property type="entry name" value="ParB_N"/>
    <property type="match status" value="1"/>
</dbReference>
<feature type="compositionally biased region" description="Basic and acidic residues" evidence="1">
    <location>
        <begin position="673"/>
        <end position="687"/>
    </location>
</feature>
<dbReference type="InterPro" id="IPR003115">
    <property type="entry name" value="ParB_N"/>
</dbReference>
<gene>
    <name evidence="3" type="ORF">WL29_01765</name>
</gene>
<dbReference type="SUPFAM" id="SSF109709">
    <property type="entry name" value="KorB DNA-binding domain-like"/>
    <property type="match status" value="1"/>
</dbReference>
<dbReference type="Gene3D" id="1.10.10.2830">
    <property type="match status" value="1"/>
</dbReference>
<dbReference type="SMART" id="SM00470">
    <property type="entry name" value="ParB"/>
    <property type="match status" value="1"/>
</dbReference>
<feature type="region of interest" description="Disordered" evidence="1">
    <location>
        <begin position="1"/>
        <end position="25"/>
    </location>
</feature>
<evidence type="ECO:0000259" key="2">
    <source>
        <dbReference type="SMART" id="SM00470"/>
    </source>
</evidence>
<evidence type="ECO:0000256" key="1">
    <source>
        <dbReference type="SAM" id="MobiDB-lite"/>
    </source>
</evidence>
<dbReference type="SUPFAM" id="SSF110849">
    <property type="entry name" value="ParB/Sulfiredoxin"/>
    <property type="match status" value="1"/>
</dbReference>
<evidence type="ECO:0000313" key="3">
    <source>
        <dbReference type="EMBL" id="KWA74609.1"/>
    </source>
</evidence>
<sequence>MNAVTTDVPALAHDAGVPPAPPEAHQTAGEFRLIPLKRLVDSPYNIRRTEPTGIEALANNIWHTGGLLQNLVVHAMKVGPKKAQTFGVVAGKRRRRALNLLVEQGHIAPDYEVQCRIVPVKDAVLMSVAENDMREPEHPADACDAYRVLIEDGRSIVEIADIYGVSEATVQRRLKLARVSPKLVDLFREGEIKLEQMQALALSDSHTEQEAAWFESEPYNRDPQSIRRRFIRDEQTFTSNRLARFVGVEAFEAAGGTVRRDLFSDMDTAWYRDHALMVRLATERLDAIAAQVRAEGWQWAKAQPECDVFARAQYQRVSPRRLEPTGEAAQELAAIDKRIAEIAALQESDDTDDETWERLADEEQTLSARQAEIEDGLYAFDPSDMARAGVIVTLGHDGEPDVLRGFIIREPAAPETPTDGERSTGSGVAAPVIVPDVKPVKGPHSEKLTLRLNARRTAAVAAALANNPHVALAALIHSQMAGEYSHRGDVSALDVSFHDQSTDLAKHAPELNSDLAYTAFVAQRQTWGAVIPGDSDALLSWLIEQTDEQLLQMLAQYVASTVDGVAKDDETPHAINALIPALGLTLADAWQPTKAGYFDHVSKQRIAEIVSAVVSPAEGMKLAKLTKADAATEAERLMAGRGWLPEHFATPTSLSVELWDRRQEADACDVEEDRDRDGEADGGADREASDDDDRPY</sequence>
<dbReference type="PANTHER" id="PTHR33375:SF7">
    <property type="entry name" value="CHROMOSOME 2-PARTITIONING PROTEIN PARB-RELATED"/>
    <property type="match status" value="1"/>
</dbReference>
<dbReference type="InterPro" id="IPR050336">
    <property type="entry name" value="Chromosome_partition/occlusion"/>
</dbReference>
<accession>A0A119H9K3</accession>
<dbReference type="PANTHER" id="PTHR33375">
    <property type="entry name" value="CHROMOSOME-PARTITIONING PROTEIN PARB-RELATED"/>
    <property type="match status" value="1"/>
</dbReference>
<reference evidence="3 4" key="1">
    <citation type="submission" date="2015-11" db="EMBL/GenBank/DDBJ databases">
        <title>Expanding the genomic diversity of Burkholderia species for the development of highly accurate diagnostics.</title>
        <authorList>
            <person name="Sahl J."/>
            <person name="Keim P."/>
            <person name="Wagner D."/>
        </authorList>
    </citation>
    <scope>NUCLEOTIDE SEQUENCE [LARGE SCALE GENOMIC DNA]</scope>
    <source>
        <strain evidence="3 4">MSMB2087WGS</strain>
    </source>
</reference>
<feature type="region of interest" description="Disordered" evidence="1">
    <location>
        <begin position="662"/>
        <end position="696"/>
    </location>
</feature>
<dbReference type="Proteomes" id="UP000060630">
    <property type="component" value="Unassembled WGS sequence"/>
</dbReference>